<dbReference type="EMBL" id="GU071103">
    <property type="protein sequence ID" value="ADO99053.1"/>
    <property type="molecule type" value="Genomic_DNA"/>
</dbReference>
<dbReference type="Proteomes" id="UP000006532">
    <property type="component" value="Segment"/>
</dbReference>
<dbReference type="OrthoDB" id="28348at10239"/>
<proteinExistence type="predicted"/>
<accession>E3SNG8</accession>
<gene>
    <name evidence="1" type="ORF">PSSM7_050</name>
</gene>
<dbReference type="KEGG" id="vg:10329555"/>
<keyword evidence="2" id="KW-1185">Reference proteome</keyword>
<reference evidence="1 2" key="1">
    <citation type="journal article" date="2010" name="Environ. Microbiol.">
        <title>Genomic analysis of oceanic cyanobacterial myoviruses compared with T4-like myoviruses from diverse hosts and environments.</title>
        <authorList>
            <person name="Sullivan M.B."/>
            <person name="Huang K.H."/>
            <person name="Ignacio-Espinoza J.C."/>
            <person name="Berlin A.M."/>
            <person name="Kelly L."/>
            <person name="Weigele P.R."/>
            <person name="DeFrancesco A.S."/>
            <person name="Kern S.E."/>
            <person name="Thompson L.R."/>
            <person name="Young S."/>
            <person name="Yandava C."/>
            <person name="Fu R."/>
            <person name="Krastins B."/>
            <person name="Chase M."/>
            <person name="Sarracino D."/>
            <person name="Osburne M.S."/>
            <person name="Henn M.R."/>
            <person name="Chisholm S.W."/>
        </authorList>
    </citation>
    <scope>NUCLEOTIDE SEQUENCE [LARGE SCALE GENOMIC DNA]</scope>
    <source>
        <strain evidence="1">NATL1A-15</strain>
    </source>
</reference>
<evidence type="ECO:0000313" key="1">
    <source>
        <dbReference type="EMBL" id="ADO99053.1"/>
    </source>
</evidence>
<evidence type="ECO:0000313" key="2">
    <source>
        <dbReference type="Proteomes" id="UP000006532"/>
    </source>
</evidence>
<sequence length="59" mass="6772">MIGNNLLEFHKTTVSDTMNKKLTVEYDEQFDNCQEQEDDWVSSIIGSEDDAVYDVLANL</sequence>
<organism evidence="1 2">
    <name type="scientific">Prochlorococcus phage P-SSM7</name>
    <dbReference type="NCBI Taxonomy" id="445688"/>
    <lineage>
        <taxon>Viruses</taxon>
        <taxon>Duplodnaviria</taxon>
        <taxon>Heunggongvirae</taxon>
        <taxon>Uroviricota</taxon>
        <taxon>Caudoviricetes</taxon>
        <taxon>Pantevenvirales</taxon>
        <taxon>Kyanoviridae</taxon>
        <taxon>Palaemonvirus</taxon>
        <taxon>Palaemonvirus pssm7</taxon>
    </lineage>
</organism>
<dbReference type="RefSeq" id="YP_004324881.1">
    <property type="nucleotide sequence ID" value="NC_015290.1"/>
</dbReference>
<dbReference type="GeneID" id="10329555"/>
<protein>
    <submittedName>
        <fullName evidence="1">Uncharacterized protein</fullName>
    </submittedName>
</protein>
<name>E3SNG8_9CAUD</name>